<dbReference type="InterPro" id="IPR013783">
    <property type="entry name" value="Ig-like_fold"/>
</dbReference>
<dbReference type="GO" id="GO:0043025">
    <property type="term" value="C:neuronal cell body"/>
    <property type="evidence" value="ECO:0007669"/>
    <property type="project" value="TreeGrafter"/>
</dbReference>
<dbReference type="SMART" id="SM00408">
    <property type="entry name" value="IGc2"/>
    <property type="match status" value="2"/>
</dbReference>
<dbReference type="GO" id="GO:0005886">
    <property type="term" value="C:plasma membrane"/>
    <property type="evidence" value="ECO:0007669"/>
    <property type="project" value="TreeGrafter"/>
</dbReference>
<dbReference type="AlphaFoldDB" id="A0A3M6TY32"/>
<dbReference type="GO" id="GO:0007156">
    <property type="term" value="P:homophilic cell adhesion via plasma membrane adhesion molecules"/>
    <property type="evidence" value="ECO:0007669"/>
    <property type="project" value="TreeGrafter"/>
</dbReference>
<dbReference type="SMART" id="SM00409">
    <property type="entry name" value="IG"/>
    <property type="match status" value="2"/>
</dbReference>
<dbReference type="GO" id="GO:0008046">
    <property type="term" value="F:axon guidance receptor activity"/>
    <property type="evidence" value="ECO:0007669"/>
    <property type="project" value="TreeGrafter"/>
</dbReference>
<reference evidence="5 6" key="1">
    <citation type="journal article" date="2018" name="Sci. Rep.">
        <title>Comparative analysis of the Pocillopora damicornis genome highlights role of immune system in coral evolution.</title>
        <authorList>
            <person name="Cunning R."/>
            <person name="Bay R.A."/>
            <person name="Gillette P."/>
            <person name="Baker A.C."/>
            <person name="Traylor-Knowles N."/>
        </authorList>
    </citation>
    <scope>NUCLEOTIDE SEQUENCE [LARGE SCALE GENOMIC DNA]</scope>
    <source>
        <strain evidence="5">RSMAS</strain>
        <tissue evidence="5">Whole animal</tissue>
    </source>
</reference>
<dbReference type="GO" id="GO:0050808">
    <property type="term" value="P:synapse organization"/>
    <property type="evidence" value="ECO:0007669"/>
    <property type="project" value="TreeGrafter"/>
</dbReference>
<protein>
    <recommendedName>
        <fullName evidence="4">Ig-like domain-containing protein</fullName>
    </recommendedName>
</protein>
<dbReference type="InterPro" id="IPR003599">
    <property type="entry name" value="Ig_sub"/>
</dbReference>
<keyword evidence="2" id="KW-1015">Disulfide bond</keyword>
<accession>A0A3M6TY32</accession>
<dbReference type="InterPro" id="IPR036179">
    <property type="entry name" value="Ig-like_dom_sf"/>
</dbReference>
<dbReference type="OrthoDB" id="5985314at2759"/>
<feature type="domain" description="Ig-like" evidence="4">
    <location>
        <begin position="21"/>
        <end position="115"/>
    </location>
</feature>
<dbReference type="PROSITE" id="PS50835">
    <property type="entry name" value="IG_LIKE"/>
    <property type="match status" value="2"/>
</dbReference>
<proteinExistence type="predicted"/>
<keyword evidence="3" id="KW-0393">Immunoglobulin domain</keyword>
<dbReference type="SUPFAM" id="SSF48726">
    <property type="entry name" value="Immunoglobulin"/>
    <property type="match status" value="2"/>
</dbReference>
<keyword evidence="1" id="KW-0732">Signal</keyword>
<comment type="caution">
    <text evidence="5">The sequence shown here is derived from an EMBL/GenBank/DDBJ whole genome shotgun (WGS) entry which is preliminary data.</text>
</comment>
<evidence type="ECO:0000313" key="6">
    <source>
        <dbReference type="Proteomes" id="UP000275408"/>
    </source>
</evidence>
<dbReference type="FunFam" id="2.60.40.10:FF:000032">
    <property type="entry name" value="palladin isoform X1"/>
    <property type="match status" value="2"/>
</dbReference>
<dbReference type="PANTHER" id="PTHR45080">
    <property type="entry name" value="CONTACTIN 5"/>
    <property type="match status" value="1"/>
</dbReference>
<dbReference type="Gene3D" id="2.60.40.10">
    <property type="entry name" value="Immunoglobulins"/>
    <property type="match status" value="2"/>
</dbReference>
<organism evidence="5 6">
    <name type="scientific">Pocillopora damicornis</name>
    <name type="common">Cauliflower coral</name>
    <name type="synonym">Millepora damicornis</name>
    <dbReference type="NCBI Taxonomy" id="46731"/>
    <lineage>
        <taxon>Eukaryota</taxon>
        <taxon>Metazoa</taxon>
        <taxon>Cnidaria</taxon>
        <taxon>Anthozoa</taxon>
        <taxon>Hexacorallia</taxon>
        <taxon>Scleractinia</taxon>
        <taxon>Astrocoeniina</taxon>
        <taxon>Pocilloporidae</taxon>
        <taxon>Pocillopora</taxon>
    </lineage>
</organism>
<keyword evidence="6" id="KW-1185">Reference proteome</keyword>
<dbReference type="Proteomes" id="UP000275408">
    <property type="component" value="Unassembled WGS sequence"/>
</dbReference>
<dbReference type="STRING" id="46731.A0A3M6TY32"/>
<feature type="domain" description="Ig-like" evidence="4">
    <location>
        <begin position="126"/>
        <end position="202"/>
    </location>
</feature>
<dbReference type="InterPro" id="IPR003598">
    <property type="entry name" value="Ig_sub2"/>
</dbReference>
<dbReference type="InterPro" id="IPR013098">
    <property type="entry name" value="Ig_I-set"/>
</dbReference>
<evidence type="ECO:0000256" key="3">
    <source>
        <dbReference type="ARBA" id="ARBA00023319"/>
    </source>
</evidence>
<dbReference type="GO" id="GO:0030424">
    <property type="term" value="C:axon"/>
    <property type="evidence" value="ECO:0007669"/>
    <property type="project" value="TreeGrafter"/>
</dbReference>
<dbReference type="PANTHER" id="PTHR45080:SF8">
    <property type="entry name" value="IG-LIKE DOMAIN-CONTAINING PROTEIN"/>
    <property type="match status" value="1"/>
</dbReference>
<dbReference type="Pfam" id="PF13927">
    <property type="entry name" value="Ig_3"/>
    <property type="match status" value="1"/>
</dbReference>
<evidence type="ECO:0000256" key="2">
    <source>
        <dbReference type="ARBA" id="ARBA00023157"/>
    </source>
</evidence>
<dbReference type="Pfam" id="PF07679">
    <property type="entry name" value="I-set"/>
    <property type="match status" value="1"/>
</dbReference>
<sequence length="231" mass="25064">MSLLNVTKDSRESAVSDLSGPDIVGVPQNQITDIGASVTFNCTATGLPAPNISWIKNNDSFALQSNPRVTFINDPLDDTETMQSQLFITRVKKDDFGEYQCEAKNGGDAQKPAIVEGPKNQSVLIGSDATLSCTARGLPRPTIHWIKDNASYPLQSNSRARVIPDGRTNRSHLFITRVQMEGFGKYQCITNNSIGRSQSGVAVLNIGQIFSLNGRGKSRVRGVLLNCMGFS</sequence>
<evidence type="ECO:0000256" key="1">
    <source>
        <dbReference type="ARBA" id="ARBA00022729"/>
    </source>
</evidence>
<dbReference type="InterPro" id="IPR007110">
    <property type="entry name" value="Ig-like_dom"/>
</dbReference>
<dbReference type="InterPro" id="IPR050958">
    <property type="entry name" value="Cell_Adh-Cytoskel_Orgn"/>
</dbReference>
<gene>
    <name evidence="5" type="ORF">pdam_00023015</name>
</gene>
<name>A0A3M6TY32_POCDA</name>
<evidence type="ECO:0000313" key="5">
    <source>
        <dbReference type="EMBL" id="RMX46214.1"/>
    </source>
</evidence>
<dbReference type="EMBL" id="RCHS01002709">
    <property type="protein sequence ID" value="RMX46214.1"/>
    <property type="molecule type" value="Genomic_DNA"/>
</dbReference>
<evidence type="ECO:0000259" key="4">
    <source>
        <dbReference type="PROSITE" id="PS50835"/>
    </source>
</evidence>